<dbReference type="Gene3D" id="1.10.287.1700">
    <property type="match status" value="1"/>
</dbReference>
<comment type="caution">
    <text evidence="11">The sequence shown here is derived from an EMBL/GenBank/DDBJ whole genome shotgun (WGS) entry which is preliminary data.</text>
</comment>
<dbReference type="Proteomes" id="UP000187085">
    <property type="component" value="Unassembled WGS sequence"/>
</dbReference>
<dbReference type="GO" id="GO:0009288">
    <property type="term" value="C:bacterial-type flagellum"/>
    <property type="evidence" value="ECO:0007669"/>
    <property type="project" value="InterPro"/>
</dbReference>
<dbReference type="GO" id="GO:0015031">
    <property type="term" value="P:protein transport"/>
    <property type="evidence" value="ECO:0007669"/>
    <property type="project" value="UniProtKB-KW"/>
</dbReference>
<dbReference type="Pfam" id="PF02050">
    <property type="entry name" value="FliJ"/>
    <property type="match status" value="1"/>
</dbReference>
<evidence type="ECO:0000313" key="12">
    <source>
        <dbReference type="Proteomes" id="UP000187085"/>
    </source>
</evidence>
<keyword evidence="8" id="KW-0653">Protein transport</keyword>
<evidence type="ECO:0000256" key="8">
    <source>
        <dbReference type="ARBA" id="ARBA00022927"/>
    </source>
</evidence>
<proteinExistence type="inferred from homology"/>
<evidence type="ECO:0000256" key="1">
    <source>
        <dbReference type="ARBA" id="ARBA00004413"/>
    </source>
</evidence>
<sequence>MTAPFRLAGLLRLRRLNEDTAAARWGAAAAEHRAVRARRDGMYGHAAAGSAAPDSMVSLRAIAAARSSTIALLAELDAAVATAADEERALRDAWTAARIATAGLEKLEERHDARTVEQELAAEQAALDELAVTGHGRAEAP</sequence>
<keyword evidence="12" id="KW-1185">Reference proteome</keyword>
<evidence type="ECO:0000256" key="5">
    <source>
        <dbReference type="ARBA" id="ARBA00022475"/>
    </source>
</evidence>
<keyword evidence="4" id="KW-0813">Transport</keyword>
<evidence type="ECO:0000256" key="10">
    <source>
        <dbReference type="ARBA" id="ARBA00023225"/>
    </source>
</evidence>
<dbReference type="GO" id="GO:0044781">
    <property type="term" value="P:bacterial-type flagellum organization"/>
    <property type="evidence" value="ECO:0007669"/>
    <property type="project" value="UniProtKB-KW"/>
</dbReference>
<keyword evidence="10" id="KW-1006">Bacterial flagellum protein export</keyword>
<dbReference type="EMBL" id="MRDE01000072">
    <property type="protein sequence ID" value="OMH23522.1"/>
    <property type="molecule type" value="Genomic_DNA"/>
</dbReference>
<dbReference type="GO" id="GO:0005886">
    <property type="term" value="C:plasma membrane"/>
    <property type="evidence" value="ECO:0007669"/>
    <property type="project" value="UniProtKB-SubCell"/>
</dbReference>
<accession>A0A1R1L7L6</accession>
<dbReference type="GO" id="GO:0006935">
    <property type="term" value="P:chemotaxis"/>
    <property type="evidence" value="ECO:0007669"/>
    <property type="project" value="UniProtKB-KW"/>
</dbReference>
<dbReference type="InterPro" id="IPR012823">
    <property type="entry name" value="Flagell_FliJ"/>
</dbReference>
<gene>
    <name evidence="11" type="ORF">BKD30_11335</name>
</gene>
<dbReference type="InterPro" id="IPR053716">
    <property type="entry name" value="Flag_assembly_chemotaxis_eff"/>
</dbReference>
<keyword evidence="5" id="KW-1003">Cell membrane</keyword>
<keyword evidence="7" id="KW-1005">Bacterial flagellum biogenesis</keyword>
<dbReference type="GO" id="GO:0071973">
    <property type="term" value="P:bacterial-type flagellum-dependent cell motility"/>
    <property type="evidence" value="ECO:0007669"/>
    <property type="project" value="InterPro"/>
</dbReference>
<evidence type="ECO:0000313" key="11">
    <source>
        <dbReference type="EMBL" id="OMH23522.1"/>
    </source>
</evidence>
<name>A0A1R1L7L6_9MICC</name>
<reference evidence="11 12" key="1">
    <citation type="submission" date="2016-12" db="EMBL/GenBank/DDBJ databases">
        <title>Draft genome of Tersicoccus phoenicis 1P05MA.</title>
        <authorList>
            <person name="Nakajima Y."/>
            <person name="Yoshizawa S."/>
            <person name="Nakamura K."/>
            <person name="Ogura Y."/>
            <person name="Hayashi T."/>
            <person name="Kogure K."/>
        </authorList>
    </citation>
    <scope>NUCLEOTIDE SEQUENCE [LARGE SCALE GENOMIC DNA]</scope>
    <source>
        <strain evidence="11 12">1p05MA</strain>
    </source>
</reference>
<evidence type="ECO:0000256" key="9">
    <source>
        <dbReference type="ARBA" id="ARBA00023136"/>
    </source>
</evidence>
<keyword evidence="9" id="KW-0472">Membrane</keyword>
<evidence type="ECO:0000256" key="3">
    <source>
        <dbReference type="ARBA" id="ARBA00020392"/>
    </source>
</evidence>
<evidence type="ECO:0000256" key="2">
    <source>
        <dbReference type="ARBA" id="ARBA00010004"/>
    </source>
</evidence>
<comment type="subcellular location">
    <subcellularLocation>
        <location evidence="1">Cell membrane</location>
        <topology evidence="1">Peripheral membrane protein</topology>
        <orientation evidence="1">Cytoplasmic side</orientation>
    </subcellularLocation>
</comment>
<evidence type="ECO:0000256" key="6">
    <source>
        <dbReference type="ARBA" id="ARBA00022500"/>
    </source>
</evidence>
<protein>
    <recommendedName>
        <fullName evidence="3">Flagellar FliJ protein</fullName>
    </recommendedName>
</protein>
<evidence type="ECO:0000256" key="7">
    <source>
        <dbReference type="ARBA" id="ARBA00022795"/>
    </source>
</evidence>
<dbReference type="STRING" id="554083.BKD30_11335"/>
<organism evidence="11 12">
    <name type="scientific">Tersicoccus phoenicis</name>
    <dbReference type="NCBI Taxonomy" id="554083"/>
    <lineage>
        <taxon>Bacteria</taxon>
        <taxon>Bacillati</taxon>
        <taxon>Actinomycetota</taxon>
        <taxon>Actinomycetes</taxon>
        <taxon>Micrococcales</taxon>
        <taxon>Micrococcaceae</taxon>
        <taxon>Tersicoccus</taxon>
    </lineage>
</organism>
<evidence type="ECO:0000256" key="4">
    <source>
        <dbReference type="ARBA" id="ARBA00022448"/>
    </source>
</evidence>
<keyword evidence="6" id="KW-0145">Chemotaxis</keyword>
<dbReference type="RefSeq" id="WP_076704740.1">
    <property type="nucleotide sequence ID" value="NZ_MRDE01000072.1"/>
</dbReference>
<dbReference type="AlphaFoldDB" id="A0A1R1L7L6"/>
<comment type="similarity">
    <text evidence="2">Belongs to the FliJ family.</text>
</comment>